<evidence type="ECO:0000256" key="2">
    <source>
        <dbReference type="SAM" id="Phobius"/>
    </source>
</evidence>
<feature type="region of interest" description="Disordered" evidence="1">
    <location>
        <begin position="19"/>
        <end position="48"/>
    </location>
</feature>
<dbReference type="PANTHER" id="PTHR35041">
    <property type="entry name" value="MEDIATOR OF RNA POLYMERASE II TRANSCRIPTION SUBUNIT 1"/>
    <property type="match status" value="1"/>
</dbReference>
<feature type="transmembrane region" description="Helical" evidence="2">
    <location>
        <begin position="155"/>
        <end position="177"/>
    </location>
</feature>
<reference evidence="3 4" key="1">
    <citation type="submission" date="2019-06" db="EMBL/GenBank/DDBJ databases">
        <title>Draft genome sequence of the filamentous fungus Phialemoniopsis curvata isolated from diesel fuel.</title>
        <authorList>
            <person name="Varaljay V.A."/>
            <person name="Lyon W.J."/>
            <person name="Crouch A.L."/>
            <person name="Drake C.E."/>
            <person name="Hollomon J.M."/>
            <person name="Nadeau L.J."/>
            <person name="Nunn H.S."/>
            <person name="Stevenson B.S."/>
            <person name="Bojanowski C.L."/>
            <person name="Crookes-Goodson W.J."/>
        </authorList>
    </citation>
    <scope>NUCLEOTIDE SEQUENCE [LARGE SCALE GENOMIC DNA]</scope>
    <source>
        <strain evidence="3 4">D216</strain>
    </source>
</reference>
<dbReference type="EMBL" id="SKBQ01000104">
    <property type="protein sequence ID" value="TPX18945.1"/>
    <property type="molecule type" value="Genomic_DNA"/>
</dbReference>
<gene>
    <name evidence="3" type="ORF">E0L32_011338</name>
</gene>
<dbReference type="STRING" id="1093900.A0A507B705"/>
<evidence type="ECO:0000313" key="4">
    <source>
        <dbReference type="Proteomes" id="UP000319257"/>
    </source>
</evidence>
<dbReference type="InParanoid" id="A0A507B705"/>
<keyword evidence="2" id="KW-0472">Membrane</keyword>
<evidence type="ECO:0000256" key="1">
    <source>
        <dbReference type="SAM" id="MobiDB-lite"/>
    </source>
</evidence>
<comment type="caution">
    <text evidence="3">The sequence shown here is derived from an EMBL/GenBank/DDBJ whole genome shotgun (WGS) entry which is preliminary data.</text>
</comment>
<organism evidence="3 4">
    <name type="scientific">Thyridium curvatum</name>
    <dbReference type="NCBI Taxonomy" id="1093900"/>
    <lineage>
        <taxon>Eukaryota</taxon>
        <taxon>Fungi</taxon>
        <taxon>Dikarya</taxon>
        <taxon>Ascomycota</taxon>
        <taxon>Pezizomycotina</taxon>
        <taxon>Sordariomycetes</taxon>
        <taxon>Sordariomycetidae</taxon>
        <taxon>Thyridiales</taxon>
        <taxon>Thyridiaceae</taxon>
        <taxon>Thyridium</taxon>
    </lineage>
</organism>
<sequence length="497" mass="54788">MEYTKVPLASAASFEQEVTQMSDNSQRRLCRQRTEPRTRRHDGGSRFSGAPTEMGVLVLVGFLGALGHLLFYHSMDGRSVSVAPLSQEWTLRIGSVLAFVAKTCWTVAVIVAHAQQVWTALDRKNPSLKTIDAMFSSVSDFTNFRHFAMVRTAKVATVLAIVAWCIPLSTIVTPSTLTVVSAPRTSSHTVEATVPMVGFSNASNFAAMATCTKGLCPLSLNPTNSNSGIQYRYPNAQTVVLSSATCSSGRIQAMVQQYSNSSYRIGFHAPVLSCKKADDTAIASIQAVDKQTVPDDSVFRIKGRPLVSYYAFVPAYTPRNELTALDFTNLPMSYEDLKNATLPKALDIWVKAGQYQEEAYSICSLYNATYDTKFDFVNGVQATEVTTSLQDKIPYTIALGAPNGRMDPWGMEFEYFTYQAIWMSLAQLITGRFFNDPFTDTRVLQTPIIGSREFVPYFEGNFGAARQPFASSKAIVDILEELSQNVTLSFFSSPAHR</sequence>
<dbReference type="RefSeq" id="XP_031000656.1">
    <property type="nucleotide sequence ID" value="XM_031134056.1"/>
</dbReference>
<protein>
    <submittedName>
        <fullName evidence="3">Uncharacterized protein</fullName>
    </submittedName>
</protein>
<keyword evidence="2" id="KW-0812">Transmembrane</keyword>
<dbReference type="Proteomes" id="UP000319257">
    <property type="component" value="Unassembled WGS sequence"/>
</dbReference>
<name>A0A507B705_9PEZI</name>
<feature type="transmembrane region" description="Helical" evidence="2">
    <location>
        <begin position="93"/>
        <end position="114"/>
    </location>
</feature>
<feature type="compositionally biased region" description="Basic and acidic residues" evidence="1">
    <location>
        <begin position="32"/>
        <end position="44"/>
    </location>
</feature>
<dbReference type="GeneID" id="41978785"/>
<accession>A0A507B705</accession>
<dbReference type="PANTHER" id="PTHR35041:SF6">
    <property type="entry name" value="FORMYLMETHIONINE DEFORMYLASE-LIKE PROTEIN-RELATED"/>
    <property type="match status" value="1"/>
</dbReference>
<feature type="transmembrane region" description="Helical" evidence="2">
    <location>
        <begin position="54"/>
        <end position="73"/>
    </location>
</feature>
<evidence type="ECO:0000313" key="3">
    <source>
        <dbReference type="EMBL" id="TPX18945.1"/>
    </source>
</evidence>
<proteinExistence type="predicted"/>
<keyword evidence="2" id="KW-1133">Transmembrane helix</keyword>
<dbReference type="OrthoDB" id="5322539at2759"/>
<keyword evidence="4" id="KW-1185">Reference proteome</keyword>
<dbReference type="AlphaFoldDB" id="A0A507B705"/>